<gene>
    <name evidence="3" type="ORF">CQA58_05955</name>
</gene>
<proteinExistence type="predicted"/>
<comment type="caution">
    <text evidence="3">The sequence shown here is derived from an EMBL/GenBank/DDBJ whole genome shotgun (WGS) entry which is preliminary data.</text>
</comment>
<protein>
    <submittedName>
        <fullName evidence="3">Uncharacterized protein</fullName>
    </submittedName>
</protein>
<name>A0A3D8IZ51_9HELI</name>
<feature type="compositionally biased region" description="Polar residues" evidence="1">
    <location>
        <begin position="39"/>
        <end position="52"/>
    </location>
</feature>
<keyword evidence="4" id="KW-1185">Reference proteome</keyword>
<reference evidence="3 4" key="1">
    <citation type="submission" date="2018-04" db="EMBL/GenBank/DDBJ databases">
        <title>Novel Campyloabacter and Helicobacter Species and Strains.</title>
        <authorList>
            <person name="Mannion A.J."/>
            <person name="Shen Z."/>
            <person name="Fox J.G."/>
        </authorList>
    </citation>
    <scope>NUCLEOTIDE SEQUENCE [LARGE SCALE GENOMIC DNA]</scope>
    <source>
        <strain evidence="3 4">MIT 04-9366</strain>
    </source>
</reference>
<organism evidence="3 4">
    <name type="scientific">Helicobacter brantae</name>
    <dbReference type="NCBI Taxonomy" id="375927"/>
    <lineage>
        <taxon>Bacteria</taxon>
        <taxon>Pseudomonadati</taxon>
        <taxon>Campylobacterota</taxon>
        <taxon>Epsilonproteobacteria</taxon>
        <taxon>Campylobacterales</taxon>
        <taxon>Helicobacteraceae</taxon>
        <taxon>Helicobacter</taxon>
    </lineage>
</organism>
<feature type="chain" id="PRO_5017683488" evidence="2">
    <location>
        <begin position="18"/>
        <end position="65"/>
    </location>
</feature>
<dbReference type="RefSeq" id="WP_115569813.1">
    <property type="nucleotide sequence ID" value="NZ_NXLV01000011.1"/>
</dbReference>
<dbReference type="AlphaFoldDB" id="A0A3D8IZ51"/>
<keyword evidence="2" id="KW-0732">Signal</keyword>
<dbReference type="Proteomes" id="UP000257045">
    <property type="component" value="Unassembled WGS sequence"/>
</dbReference>
<evidence type="ECO:0000313" key="3">
    <source>
        <dbReference type="EMBL" id="RDU70266.1"/>
    </source>
</evidence>
<feature type="compositionally biased region" description="Pro residues" evidence="1">
    <location>
        <begin position="55"/>
        <end position="65"/>
    </location>
</feature>
<evidence type="ECO:0000313" key="4">
    <source>
        <dbReference type="Proteomes" id="UP000257045"/>
    </source>
</evidence>
<feature type="signal peptide" evidence="2">
    <location>
        <begin position="1"/>
        <end position="17"/>
    </location>
</feature>
<evidence type="ECO:0000256" key="1">
    <source>
        <dbReference type="SAM" id="MobiDB-lite"/>
    </source>
</evidence>
<evidence type="ECO:0000256" key="2">
    <source>
        <dbReference type="SAM" id="SignalP"/>
    </source>
</evidence>
<accession>A0A3D8IZ51</accession>
<dbReference type="EMBL" id="NXLV01000011">
    <property type="protein sequence ID" value="RDU70266.1"/>
    <property type="molecule type" value="Genomic_DNA"/>
</dbReference>
<sequence length="65" mass="7569">MKRLVFSSLIASSYLFAIDMTLEELQQENQRLQLQIQNAQMKQQLQSMTQENTTTPPPPTSRKTR</sequence>
<feature type="region of interest" description="Disordered" evidence="1">
    <location>
        <begin position="39"/>
        <end position="65"/>
    </location>
</feature>